<dbReference type="PANTHER" id="PTHR37331">
    <property type="entry name" value="YALI0F11671P"/>
    <property type="match status" value="1"/>
</dbReference>
<protein>
    <submittedName>
        <fullName evidence="1">Uncharacterized protein</fullName>
    </submittedName>
</protein>
<keyword evidence="2" id="KW-1185">Reference proteome</keyword>
<dbReference type="RefSeq" id="WP_211853241.1">
    <property type="nucleotide sequence ID" value="NZ_JAAGBB010000016.1"/>
</dbReference>
<evidence type="ECO:0000313" key="1">
    <source>
        <dbReference type="EMBL" id="MBR0665567.1"/>
    </source>
</evidence>
<name>A0ABS5EZ35_9PROT</name>
<gene>
    <name evidence="1" type="ORF">GXW71_14505</name>
</gene>
<evidence type="ECO:0000313" key="2">
    <source>
        <dbReference type="Proteomes" id="UP001196870"/>
    </source>
</evidence>
<dbReference type="EMBL" id="JAAGBB010000016">
    <property type="protein sequence ID" value="MBR0665567.1"/>
    <property type="molecule type" value="Genomic_DNA"/>
</dbReference>
<proteinExistence type="predicted"/>
<dbReference type="Proteomes" id="UP001196870">
    <property type="component" value="Unassembled WGS sequence"/>
</dbReference>
<comment type="caution">
    <text evidence="1">The sequence shown here is derived from an EMBL/GenBank/DDBJ whole genome shotgun (WGS) entry which is preliminary data.</text>
</comment>
<sequence length="162" mass="18090">MWPFRSKQPNRPPASQKRALSFLPPEQVGEFGQLPDEAIVGFFVGPEGHDNFEPNPVFVGLMHEAIQRIMPRSEEMRRDAAEQGDGWIYIIDARTPEGPNGRVPPEDIIGGFEAKDGSLSGNYWANAEHLLWSINGMVRLHDTVLQELAKTVRDRSSGAARN</sequence>
<reference evidence="2" key="1">
    <citation type="journal article" date="2021" name="Syst. Appl. Microbiol.">
        <title>Roseomonas hellenica sp. nov., isolated from roots of wild-growing Alkanna tinctoria.</title>
        <authorList>
            <person name="Rat A."/>
            <person name="Naranjo H.D."/>
            <person name="Lebbe L."/>
            <person name="Cnockaert M."/>
            <person name="Krigas N."/>
            <person name="Grigoriadou K."/>
            <person name="Maloupa E."/>
            <person name="Willems A."/>
        </authorList>
    </citation>
    <scope>NUCLEOTIDE SEQUENCE [LARGE SCALE GENOMIC DNA]</scope>
    <source>
        <strain evidence="2">LMG 31523</strain>
    </source>
</reference>
<dbReference type="PANTHER" id="PTHR37331:SF1">
    <property type="entry name" value="YALI0F11671P"/>
    <property type="match status" value="1"/>
</dbReference>
<organism evidence="1 2">
    <name type="scientific">Plastoroseomonas hellenica</name>
    <dbReference type="NCBI Taxonomy" id="2687306"/>
    <lineage>
        <taxon>Bacteria</taxon>
        <taxon>Pseudomonadati</taxon>
        <taxon>Pseudomonadota</taxon>
        <taxon>Alphaproteobacteria</taxon>
        <taxon>Acetobacterales</taxon>
        <taxon>Acetobacteraceae</taxon>
        <taxon>Plastoroseomonas</taxon>
    </lineage>
</organism>
<accession>A0ABS5EZ35</accession>